<accession>A0A8I2B3N6</accession>
<dbReference type="GO" id="GO:0016491">
    <property type="term" value="F:oxidoreductase activity"/>
    <property type="evidence" value="ECO:0007669"/>
    <property type="project" value="UniProtKB-KW"/>
</dbReference>
<keyword evidence="11" id="KW-0560">Oxidoreductase</keyword>
<organism evidence="11 12">
    <name type="scientific">Plesiomonas shigelloides</name>
    <name type="common">Aeromonas shigelloides</name>
    <dbReference type="NCBI Taxonomy" id="703"/>
    <lineage>
        <taxon>Bacteria</taxon>
        <taxon>Pseudomonadati</taxon>
        <taxon>Pseudomonadota</taxon>
        <taxon>Gammaproteobacteria</taxon>
        <taxon>Enterobacterales</taxon>
        <taxon>Enterobacteriaceae</taxon>
        <taxon>Plesiomonas</taxon>
    </lineage>
</organism>
<comment type="catalytic activity">
    <reaction evidence="1">
        <text>inosine + phosphate = alpha-D-ribose 1-phosphate + hypoxanthine</text>
        <dbReference type="Rhea" id="RHEA:27646"/>
        <dbReference type="ChEBI" id="CHEBI:17368"/>
        <dbReference type="ChEBI" id="CHEBI:17596"/>
        <dbReference type="ChEBI" id="CHEBI:43474"/>
        <dbReference type="ChEBI" id="CHEBI:57720"/>
        <dbReference type="EC" id="2.4.2.1"/>
    </reaction>
    <physiologicalReaction direction="left-to-right" evidence="1">
        <dbReference type="Rhea" id="RHEA:27647"/>
    </physiologicalReaction>
</comment>
<dbReference type="Gene3D" id="3.60.140.10">
    <property type="entry name" value="CNF1/YfiH-like putative cysteine hydrolases"/>
    <property type="match status" value="1"/>
</dbReference>
<keyword evidence="3" id="KW-0808">Transferase</keyword>
<evidence type="ECO:0000256" key="2">
    <source>
        <dbReference type="ARBA" id="ARBA00007353"/>
    </source>
</evidence>
<evidence type="ECO:0000313" key="12">
    <source>
        <dbReference type="Proteomes" id="UP000664658"/>
    </source>
</evidence>
<dbReference type="CDD" id="cd16833">
    <property type="entry name" value="YfiH"/>
    <property type="match status" value="1"/>
</dbReference>
<dbReference type="Pfam" id="PF02578">
    <property type="entry name" value="Cu-oxidase_4"/>
    <property type="match status" value="1"/>
</dbReference>
<dbReference type="SUPFAM" id="SSF64438">
    <property type="entry name" value="CNF1/YfiH-like putative cysteine hydrolases"/>
    <property type="match status" value="1"/>
</dbReference>
<dbReference type="Proteomes" id="UP000664658">
    <property type="component" value="Unassembled WGS sequence"/>
</dbReference>
<dbReference type="InterPro" id="IPR011324">
    <property type="entry name" value="Cytotoxic_necrot_fac-like_cat"/>
</dbReference>
<comment type="similarity">
    <text evidence="2 10">Belongs to the purine nucleoside phosphorylase YfiH/LACC1 family.</text>
</comment>
<comment type="catalytic activity">
    <reaction evidence="7">
        <text>adenosine + H2O + H(+) = inosine + NH4(+)</text>
        <dbReference type="Rhea" id="RHEA:24408"/>
        <dbReference type="ChEBI" id="CHEBI:15377"/>
        <dbReference type="ChEBI" id="CHEBI:15378"/>
        <dbReference type="ChEBI" id="CHEBI:16335"/>
        <dbReference type="ChEBI" id="CHEBI:17596"/>
        <dbReference type="ChEBI" id="CHEBI:28938"/>
        <dbReference type="EC" id="3.5.4.4"/>
    </reaction>
    <physiologicalReaction direction="left-to-right" evidence="7">
        <dbReference type="Rhea" id="RHEA:24409"/>
    </physiologicalReaction>
</comment>
<evidence type="ECO:0000256" key="9">
    <source>
        <dbReference type="ARBA" id="ARBA00049893"/>
    </source>
</evidence>
<keyword evidence="5" id="KW-0378">Hydrolase</keyword>
<reference evidence="11" key="1">
    <citation type="submission" date="2021-03" db="EMBL/GenBank/DDBJ databases">
        <title>Plesiomonas shigelloides zfcc0051, isolated from zebrafish feces.</title>
        <authorList>
            <person name="Vanderhoek Z."/>
            <person name="Gaulke C."/>
        </authorList>
    </citation>
    <scope>NUCLEOTIDE SEQUENCE</scope>
    <source>
        <strain evidence="11">Zfcc0051</strain>
    </source>
</reference>
<keyword evidence="4" id="KW-0479">Metal-binding</keyword>
<name>A0A8I2B3N6_PLESH</name>
<dbReference type="NCBIfam" id="NF007998">
    <property type="entry name" value="PRK10723.1"/>
    <property type="match status" value="1"/>
</dbReference>
<gene>
    <name evidence="11" type="primary">pgeF</name>
    <name evidence="11" type="ORF">J2R62_12505</name>
</gene>
<comment type="catalytic activity">
    <reaction evidence="8">
        <text>adenosine + phosphate = alpha-D-ribose 1-phosphate + adenine</text>
        <dbReference type="Rhea" id="RHEA:27642"/>
        <dbReference type="ChEBI" id="CHEBI:16335"/>
        <dbReference type="ChEBI" id="CHEBI:16708"/>
        <dbReference type="ChEBI" id="CHEBI:43474"/>
        <dbReference type="ChEBI" id="CHEBI:57720"/>
        <dbReference type="EC" id="2.4.2.1"/>
    </reaction>
    <physiologicalReaction direction="left-to-right" evidence="8">
        <dbReference type="Rhea" id="RHEA:27643"/>
    </physiologicalReaction>
</comment>
<dbReference type="GO" id="GO:0016787">
    <property type="term" value="F:hydrolase activity"/>
    <property type="evidence" value="ECO:0007669"/>
    <property type="project" value="UniProtKB-KW"/>
</dbReference>
<dbReference type="EMBL" id="JAFNAA010000013">
    <property type="protein sequence ID" value="MBO1109016.1"/>
    <property type="molecule type" value="Genomic_DNA"/>
</dbReference>
<dbReference type="AlphaFoldDB" id="A0A8I2B3N6"/>
<sequence>MMNWIEPDWPAPAKVRALSTTRDGGMSEGPYASLNLGSHVGDSLSAVDQNRALLRNAARLPHEPVWMDQVHGTRVLTLPLADGESKQADAAFTATAGQVCTVMTADCLPVLFCSIDGSQVAAAHAGWRGLCDGVLEKTVARFGVAPARLMAWMGPAIGPQVFEVGEEVRERFIQFNPAAAMAFQPHGDRYLANLYLLARQRLLAAGVGAIYGGDYCTYSDPECFFSFRRESETGRQASLIWIEE</sequence>
<evidence type="ECO:0000256" key="7">
    <source>
        <dbReference type="ARBA" id="ARBA00047989"/>
    </source>
</evidence>
<dbReference type="PANTHER" id="PTHR30616:SF2">
    <property type="entry name" value="PURINE NUCLEOSIDE PHOSPHORYLASE LACC1"/>
    <property type="match status" value="1"/>
</dbReference>
<comment type="catalytic activity">
    <reaction evidence="9">
        <text>S-methyl-5'-thioadenosine + phosphate = 5-(methylsulfanyl)-alpha-D-ribose 1-phosphate + adenine</text>
        <dbReference type="Rhea" id="RHEA:11852"/>
        <dbReference type="ChEBI" id="CHEBI:16708"/>
        <dbReference type="ChEBI" id="CHEBI:17509"/>
        <dbReference type="ChEBI" id="CHEBI:43474"/>
        <dbReference type="ChEBI" id="CHEBI:58533"/>
        <dbReference type="EC" id="2.4.2.28"/>
    </reaction>
    <physiologicalReaction direction="left-to-right" evidence="9">
        <dbReference type="Rhea" id="RHEA:11853"/>
    </physiologicalReaction>
</comment>
<evidence type="ECO:0000256" key="6">
    <source>
        <dbReference type="ARBA" id="ARBA00022833"/>
    </source>
</evidence>
<dbReference type="GO" id="GO:0017061">
    <property type="term" value="F:S-methyl-5-thioadenosine phosphorylase activity"/>
    <property type="evidence" value="ECO:0007669"/>
    <property type="project" value="UniProtKB-EC"/>
</dbReference>
<dbReference type="InterPro" id="IPR003730">
    <property type="entry name" value="Cu_polyphenol_OxRdtase"/>
</dbReference>
<evidence type="ECO:0000256" key="8">
    <source>
        <dbReference type="ARBA" id="ARBA00048968"/>
    </source>
</evidence>
<dbReference type="PANTHER" id="PTHR30616">
    <property type="entry name" value="UNCHARACTERIZED PROTEIN YFIH"/>
    <property type="match status" value="1"/>
</dbReference>
<dbReference type="GO" id="GO:0005507">
    <property type="term" value="F:copper ion binding"/>
    <property type="evidence" value="ECO:0007669"/>
    <property type="project" value="TreeGrafter"/>
</dbReference>
<evidence type="ECO:0000256" key="1">
    <source>
        <dbReference type="ARBA" id="ARBA00000553"/>
    </source>
</evidence>
<comment type="caution">
    <text evidence="11">The sequence shown here is derived from an EMBL/GenBank/DDBJ whole genome shotgun (WGS) entry which is preliminary data.</text>
</comment>
<evidence type="ECO:0000256" key="5">
    <source>
        <dbReference type="ARBA" id="ARBA00022801"/>
    </source>
</evidence>
<evidence type="ECO:0000256" key="10">
    <source>
        <dbReference type="RuleBase" id="RU361274"/>
    </source>
</evidence>
<proteinExistence type="inferred from homology"/>
<dbReference type="NCBIfam" id="TIGR00726">
    <property type="entry name" value="peptidoglycan editing factor PgeF"/>
    <property type="match status" value="1"/>
</dbReference>
<evidence type="ECO:0000256" key="3">
    <source>
        <dbReference type="ARBA" id="ARBA00022679"/>
    </source>
</evidence>
<dbReference type="InterPro" id="IPR038371">
    <property type="entry name" value="Cu_polyphenol_OxRdtase_sf"/>
</dbReference>
<protein>
    <recommendedName>
        <fullName evidence="10">Purine nucleoside phosphorylase</fullName>
    </recommendedName>
</protein>
<evidence type="ECO:0000256" key="4">
    <source>
        <dbReference type="ARBA" id="ARBA00022723"/>
    </source>
</evidence>
<evidence type="ECO:0000313" key="11">
    <source>
        <dbReference type="EMBL" id="MBO1109016.1"/>
    </source>
</evidence>
<keyword evidence="6" id="KW-0862">Zinc</keyword>